<sequence>MIDDSWESGFVDPPVVSSSYSSMYPPPPPTSTEPPLPPPSPEAKCIFSDKGFFYLFEVYGIRLIEESDLHREENGCGALTGWDWHNADSSIAAFVFFNLPFLIKAGCVERAIVSAGGPKISCDKGGINGLEEQEANVPVMPIYTDEEMGEFKETYGDNSTHEVYQPQIWSER</sequence>
<proteinExistence type="predicted"/>
<name>A0AAN6M2R3_9PLEO</name>
<protein>
    <submittedName>
        <fullName evidence="2">Uncharacterized protein</fullName>
    </submittedName>
</protein>
<evidence type="ECO:0000313" key="3">
    <source>
        <dbReference type="Proteomes" id="UP001280581"/>
    </source>
</evidence>
<keyword evidence="3" id="KW-1185">Reference proteome</keyword>
<accession>A0AAN6M2R3</accession>
<feature type="region of interest" description="Disordered" evidence="1">
    <location>
        <begin position="18"/>
        <end position="40"/>
    </location>
</feature>
<organism evidence="2 3">
    <name type="scientific">Pseudopithomyces chartarum</name>
    <dbReference type="NCBI Taxonomy" id="1892770"/>
    <lineage>
        <taxon>Eukaryota</taxon>
        <taxon>Fungi</taxon>
        <taxon>Dikarya</taxon>
        <taxon>Ascomycota</taxon>
        <taxon>Pezizomycotina</taxon>
        <taxon>Dothideomycetes</taxon>
        <taxon>Pleosporomycetidae</taxon>
        <taxon>Pleosporales</taxon>
        <taxon>Massarineae</taxon>
        <taxon>Didymosphaeriaceae</taxon>
        <taxon>Pseudopithomyces</taxon>
    </lineage>
</organism>
<comment type="caution">
    <text evidence="2">The sequence shown here is derived from an EMBL/GenBank/DDBJ whole genome shotgun (WGS) entry which is preliminary data.</text>
</comment>
<evidence type="ECO:0000256" key="1">
    <source>
        <dbReference type="SAM" id="MobiDB-lite"/>
    </source>
</evidence>
<dbReference type="Proteomes" id="UP001280581">
    <property type="component" value="Unassembled WGS sequence"/>
</dbReference>
<gene>
    <name evidence="2" type="ORF">GRF29_28g2284706</name>
</gene>
<feature type="compositionally biased region" description="Pro residues" evidence="1">
    <location>
        <begin position="24"/>
        <end position="40"/>
    </location>
</feature>
<reference evidence="2 3" key="1">
    <citation type="submission" date="2021-02" db="EMBL/GenBank/DDBJ databases">
        <title>Genome assembly of Pseudopithomyces chartarum.</title>
        <authorList>
            <person name="Jauregui R."/>
            <person name="Singh J."/>
            <person name="Voisey C."/>
        </authorList>
    </citation>
    <scope>NUCLEOTIDE SEQUENCE [LARGE SCALE GENOMIC DNA]</scope>
    <source>
        <strain evidence="2 3">AGR01</strain>
    </source>
</reference>
<dbReference type="EMBL" id="WVTA01000004">
    <property type="protein sequence ID" value="KAK3214185.1"/>
    <property type="molecule type" value="Genomic_DNA"/>
</dbReference>
<dbReference type="AlphaFoldDB" id="A0AAN6M2R3"/>
<evidence type="ECO:0000313" key="2">
    <source>
        <dbReference type="EMBL" id="KAK3214185.1"/>
    </source>
</evidence>